<dbReference type="AlphaFoldDB" id="A0A4C1ZS81"/>
<evidence type="ECO:0000256" key="1">
    <source>
        <dbReference type="SAM" id="Phobius"/>
    </source>
</evidence>
<dbReference type="EMBL" id="BGZK01002093">
    <property type="protein sequence ID" value="GBP90578.1"/>
    <property type="molecule type" value="Genomic_DNA"/>
</dbReference>
<dbReference type="OrthoDB" id="7414613at2759"/>
<keyword evidence="3" id="KW-1185">Reference proteome</keyword>
<evidence type="ECO:0000313" key="2">
    <source>
        <dbReference type="EMBL" id="GBP90578.1"/>
    </source>
</evidence>
<organism evidence="2 3">
    <name type="scientific">Eumeta variegata</name>
    <name type="common">Bagworm moth</name>
    <name type="synonym">Eumeta japonica</name>
    <dbReference type="NCBI Taxonomy" id="151549"/>
    <lineage>
        <taxon>Eukaryota</taxon>
        <taxon>Metazoa</taxon>
        <taxon>Ecdysozoa</taxon>
        <taxon>Arthropoda</taxon>
        <taxon>Hexapoda</taxon>
        <taxon>Insecta</taxon>
        <taxon>Pterygota</taxon>
        <taxon>Neoptera</taxon>
        <taxon>Endopterygota</taxon>
        <taxon>Lepidoptera</taxon>
        <taxon>Glossata</taxon>
        <taxon>Ditrysia</taxon>
        <taxon>Tineoidea</taxon>
        <taxon>Psychidae</taxon>
        <taxon>Oiketicinae</taxon>
        <taxon>Eumeta</taxon>
    </lineage>
</organism>
<keyword evidence="1" id="KW-0472">Membrane</keyword>
<protein>
    <submittedName>
        <fullName evidence="2">Uncharacterized protein</fullName>
    </submittedName>
</protein>
<keyword evidence="1" id="KW-1133">Transmembrane helix</keyword>
<dbReference type="Proteomes" id="UP000299102">
    <property type="component" value="Unassembled WGS sequence"/>
</dbReference>
<proteinExistence type="predicted"/>
<feature type="transmembrane region" description="Helical" evidence="1">
    <location>
        <begin position="55"/>
        <end position="81"/>
    </location>
</feature>
<gene>
    <name evidence="2" type="ORF">EVAR_56740_1</name>
</gene>
<name>A0A4C1ZS81_EUMVA</name>
<sequence>MSQSNEFLLNNALAEDFQQMLRPFYLTQRLLCASKYIIKDSFVLPNSKAYCAVKVLVLCFIIYAYFAVLSYIISTFVNILVTLQIVIEWTKSGMDTERLTHWMSQREKAILKAKRGNFRARGIND</sequence>
<accession>A0A4C1ZS81</accession>
<keyword evidence="1" id="KW-0812">Transmembrane</keyword>
<evidence type="ECO:0000313" key="3">
    <source>
        <dbReference type="Proteomes" id="UP000299102"/>
    </source>
</evidence>
<reference evidence="2 3" key="1">
    <citation type="journal article" date="2019" name="Commun. Biol.">
        <title>The bagworm genome reveals a unique fibroin gene that provides high tensile strength.</title>
        <authorList>
            <person name="Kono N."/>
            <person name="Nakamura H."/>
            <person name="Ohtoshi R."/>
            <person name="Tomita M."/>
            <person name="Numata K."/>
            <person name="Arakawa K."/>
        </authorList>
    </citation>
    <scope>NUCLEOTIDE SEQUENCE [LARGE SCALE GENOMIC DNA]</scope>
</reference>
<comment type="caution">
    <text evidence="2">The sequence shown here is derived from an EMBL/GenBank/DDBJ whole genome shotgun (WGS) entry which is preliminary data.</text>
</comment>